<gene>
    <name evidence="1" type="ORF">RFI_39731</name>
</gene>
<accession>X6L8G4</accession>
<dbReference type="Proteomes" id="UP000023152">
    <property type="component" value="Unassembled WGS sequence"/>
</dbReference>
<sequence>MEEEKKTNAKPSQHFNFQDLVQSKEKRSHKEVHDFLECSLPHFSKGQMFVNAGKFFGFDCKCSIHYKKHKNEILKFSLQVQKKIISKFIYDQKNIAKAKSYEIKNHIKNLSDDFKK</sequence>
<reference evidence="1 2" key="1">
    <citation type="journal article" date="2013" name="Curr. Biol.">
        <title>The Genome of the Foraminiferan Reticulomyxa filosa.</title>
        <authorList>
            <person name="Glockner G."/>
            <person name="Hulsmann N."/>
            <person name="Schleicher M."/>
            <person name="Noegel A.A."/>
            <person name="Eichinger L."/>
            <person name="Gallinger C."/>
            <person name="Pawlowski J."/>
            <person name="Sierra R."/>
            <person name="Euteneuer U."/>
            <person name="Pillet L."/>
            <person name="Moustafa A."/>
            <person name="Platzer M."/>
            <person name="Groth M."/>
            <person name="Szafranski K."/>
            <person name="Schliwa M."/>
        </authorList>
    </citation>
    <scope>NUCLEOTIDE SEQUENCE [LARGE SCALE GENOMIC DNA]</scope>
</reference>
<evidence type="ECO:0000313" key="2">
    <source>
        <dbReference type="Proteomes" id="UP000023152"/>
    </source>
</evidence>
<feature type="non-terminal residue" evidence="1">
    <location>
        <position position="116"/>
    </location>
</feature>
<comment type="caution">
    <text evidence="1">The sequence shown here is derived from an EMBL/GenBank/DDBJ whole genome shotgun (WGS) entry which is preliminary data.</text>
</comment>
<keyword evidence="2" id="KW-1185">Reference proteome</keyword>
<evidence type="ECO:0000313" key="1">
    <source>
        <dbReference type="EMBL" id="ETN97795.1"/>
    </source>
</evidence>
<protein>
    <submittedName>
        <fullName evidence="1">Uncharacterized protein</fullName>
    </submittedName>
</protein>
<name>X6L8G4_RETFI</name>
<dbReference type="AlphaFoldDB" id="X6L8G4"/>
<organism evidence="1 2">
    <name type="scientific">Reticulomyxa filosa</name>
    <dbReference type="NCBI Taxonomy" id="46433"/>
    <lineage>
        <taxon>Eukaryota</taxon>
        <taxon>Sar</taxon>
        <taxon>Rhizaria</taxon>
        <taxon>Retaria</taxon>
        <taxon>Foraminifera</taxon>
        <taxon>Monothalamids</taxon>
        <taxon>Reticulomyxidae</taxon>
        <taxon>Reticulomyxa</taxon>
    </lineage>
</organism>
<dbReference type="EMBL" id="ASPP01048590">
    <property type="protein sequence ID" value="ETN97795.1"/>
    <property type="molecule type" value="Genomic_DNA"/>
</dbReference>
<proteinExistence type="predicted"/>